<dbReference type="PANTHER" id="PTHR12302:SF3">
    <property type="entry name" value="SERINE_THREONINE-PROTEIN KINASE 31"/>
    <property type="match status" value="1"/>
</dbReference>
<dbReference type="InterPro" id="IPR035437">
    <property type="entry name" value="SNase_OB-fold_sf"/>
</dbReference>
<evidence type="ECO:0000313" key="6">
    <source>
        <dbReference type="Proteomes" id="UP001163739"/>
    </source>
</evidence>
<keyword evidence="6" id="KW-1185">Reference proteome</keyword>
<dbReference type="RefSeq" id="WP_265047222.1">
    <property type="nucleotide sequence ID" value="NZ_CP100390.1"/>
</dbReference>
<dbReference type="EMBL" id="CP100390">
    <property type="protein sequence ID" value="UZE95732.1"/>
    <property type="molecule type" value="Genomic_DNA"/>
</dbReference>
<dbReference type="PROSITE" id="PS50830">
    <property type="entry name" value="TNASE_3"/>
    <property type="match status" value="1"/>
</dbReference>
<evidence type="ECO:0000256" key="1">
    <source>
        <dbReference type="ARBA" id="ARBA00022722"/>
    </source>
</evidence>
<dbReference type="Gene3D" id="2.40.50.90">
    <property type="match status" value="1"/>
</dbReference>
<evidence type="ECO:0000256" key="3">
    <source>
        <dbReference type="ARBA" id="ARBA00022801"/>
    </source>
</evidence>
<evidence type="ECO:0000256" key="2">
    <source>
        <dbReference type="ARBA" id="ARBA00022759"/>
    </source>
</evidence>
<organism evidence="5 6">
    <name type="scientific">Alkalimarinus alittae</name>
    <dbReference type="NCBI Taxonomy" id="2961619"/>
    <lineage>
        <taxon>Bacteria</taxon>
        <taxon>Pseudomonadati</taxon>
        <taxon>Pseudomonadota</taxon>
        <taxon>Gammaproteobacteria</taxon>
        <taxon>Alteromonadales</taxon>
        <taxon>Alteromonadaceae</taxon>
        <taxon>Alkalimarinus</taxon>
    </lineage>
</organism>
<proteinExistence type="predicted"/>
<keyword evidence="2" id="KW-0255">Endonuclease</keyword>
<dbReference type="SUPFAM" id="SSF50199">
    <property type="entry name" value="Staphylococcal nuclease"/>
    <property type="match status" value="1"/>
</dbReference>
<sequence>MGALFLCLLFFGIEVSAKQCEQPSAKQISEMELAAVKRVVDGDTLHLKDGRKVRLIGVNTPEFGKKNKPSEPYAKQAAQRLALLVGTPALVRLMEGEEAKDRYGRLLAYAFTPQGDSIEAALIREGLGFAIAIPPNIAYQDCLLQAQLAARSSKLGVWGDHYFSPRSSRKLKRSDTGFRLVSGRLERARLKEGKTWWLLFEGRLALMIPKASQKYFDQKRLQTLVGRELIVSGWLIKKNLSAKEKAKKYKPYMMSVKHPAAFIDPVL</sequence>
<dbReference type="SMART" id="SM00318">
    <property type="entry name" value="SNc"/>
    <property type="match status" value="1"/>
</dbReference>
<keyword evidence="3" id="KW-0378">Hydrolase</keyword>
<gene>
    <name evidence="5" type="ORF">NKI27_16975</name>
</gene>
<reference evidence="5" key="1">
    <citation type="submission" date="2022-06" db="EMBL/GenBank/DDBJ databases">
        <title>Alkalimarinus sp. nov., isolated from gut of a Alitta virens.</title>
        <authorList>
            <person name="Yang A.I."/>
            <person name="Shin N.-R."/>
        </authorList>
    </citation>
    <scope>NUCLEOTIDE SEQUENCE</scope>
    <source>
        <strain evidence="5">A2M4</strain>
    </source>
</reference>
<protein>
    <submittedName>
        <fullName evidence="5">Thermonuclease family protein</fullName>
    </submittedName>
</protein>
<dbReference type="Proteomes" id="UP001163739">
    <property type="component" value="Chromosome"/>
</dbReference>
<evidence type="ECO:0000313" key="5">
    <source>
        <dbReference type="EMBL" id="UZE95732.1"/>
    </source>
</evidence>
<evidence type="ECO:0000259" key="4">
    <source>
        <dbReference type="PROSITE" id="PS50830"/>
    </source>
</evidence>
<accession>A0ABY6N141</accession>
<dbReference type="PANTHER" id="PTHR12302">
    <property type="entry name" value="EBNA2 BINDING PROTEIN P100"/>
    <property type="match status" value="1"/>
</dbReference>
<dbReference type="InterPro" id="IPR016071">
    <property type="entry name" value="Staphylococal_nuclease_OB-fold"/>
</dbReference>
<dbReference type="Pfam" id="PF00565">
    <property type="entry name" value="SNase"/>
    <property type="match status" value="1"/>
</dbReference>
<keyword evidence="1" id="KW-0540">Nuclease</keyword>
<name>A0ABY6N141_9ALTE</name>
<feature type="domain" description="TNase-like" evidence="4">
    <location>
        <begin position="30"/>
        <end position="160"/>
    </location>
</feature>